<reference evidence="3 4" key="1">
    <citation type="journal article" date="2011" name="Appl. Environ. Microbiol.">
        <title>Methanogenic archaea isolated from Taiwan's Chelungpu fault.</title>
        <authorList>
            <person name="Wu S.Y."/>
            <person name="Lai M.C."/>
        </authorList>
    </citation>
    <scope>NUCLEOTIDE SEQUENCE [LARGE SCALE GENOMIC DNA]</scope>
    <source>
        <strain evidence="3 4">St545Mb</strain>
    </source>
</reference>
<accession>A0AAE3KWZ3</accession>
<dbReference type="Proteomes" id="UP001206983">
    <property type="component" value="Unassembled WGS sequence"/>
</dbReference>
<sequence length="151" mass="17044">MHKLHFSIGINTSREKVWNTMLGRDTYRLWTDVFGPGSHYVGDWSKGSKMLFLGPEETGAMSGMVSRIKENRPYEYISIEHIGIVQDGKEDTTSESVKGWAGALENYTFKEVGSTTEVLVDVDTAEGEYEQMFQATWPEALQKLKQLAENA</sequence>
<name>A0AAE3KWZ3_9EURY</name>
<evidence type="ECO:0000313" key="4">
    <source>
        <dbReference type="Proteomes" id="UP001206983"/>
    </source>
</evidence>
<dbReference type="AlphaFoldDB" id="A0AAE3KWZ3"/>
<evidence type="ECO:0000259" key="2">
    <source>
        <dbReference type="Pfam" id="PF08327"/>
    </source>
</evidence>
<keyword evidence="4" id="KW-1185">Reference proteome</keyword>
<organism evidence="3 4">
    <name type="scientific">Methanolobus chelungpuianus</name>
    <dbReference type="NCBI Taxonomy" id="502115"/>
    <lineage>
        <taxon>Archaea</taxon>
        <taxon>Methanobacteriati</taxon>
        <taxon>Methanobacteriota</taxon>
        <taxon>Stenosarchaea group</taxon>
        <taxon>Methanomicrobia</taxon>
        <taxon>Methanosarcinales</taxon>
        <taxon>Methanosarcinaceae</taxon>
        <taxon>Methanolobus</taxon>
    </lineage>
</organism>
<feature type="domain" description="Activator of Hsp90 ATPase homologue 1/2-like C-terminal" evidence="2">
    <location>
        <begin position="11"/>
        <end position="149"/>
    </location>
</feature>
<dbReference type="SUPFAM" id="SSF55961">
    <property type="entry name" value="Bet v1-like"/>
    <property type="match status" value="1"/>
</dbReference>
<dbReference type="RefSeq" id="WP_256621354.1">
    <property type="nucleotide sequence ID" value="NZ_JTEO01000001.1"/>
</dbReference>
<comment type="caution">
    <text evidence="3">The sequence shown here is derived from an EMBL/GenBank/DDBJ whole genome shotgun (WGS) entry which is preliminary data.</text>
</comment>
<dbReference type="EMBL" id="JTEO01000001">
    <property type="protein sequence ID" value="MCQ6961774.1"/>
    <property type="molecule type" value="Genomic_DNA"/>
</dbReference>
<gene>
    <name evidence="3" type="ORF">PV02_00495</name>
</gene>
<dbReference type="Pfam" id="PF08327">
    <property type="entry name" value="AHSA1"/>
    <property type="match status" value="1"/>
</dbReference>
<comment type="similarity">
    <text evidence="1">Belongs to the AHA1 family.</text>
</comment>
<protein>
    <submittedName>
        <fullName evidence="3">ATPase</fullName>
    </submittedName>
</protein>
<evidence type="ECO:0000313" key="3">
    <source>
        <dbReference type="EMBL" id="MCQ6961774.1"/>
    </source>
</evidence>
<dbReference type="InterPro" id="IPR013538">
    <property type="entry name" value="ASHA1/2-like_C"/>
</dbReference>
<dbReference type="CDD" id="cd07814">
    <property type="entry name" value="SRPBCC_CalC_Aha1-like"/>
    <property type="match status" value="1"/>
</dbReference>
<dbReference type="Gene3D" id="3.30.530.20">
    <property type="match status" value="1"/>
</dbReference>
<proteinExistence type="inferred from homology"/>
<evidence type="ECO:0000256" key="1">
    <source>
        <dbReference type="ARBA" id="ARBA00006817"/>
    </source>
</evidence>
<dbReference type="InterPro" id="IPR023393">
    <property type="entry name" value="START-like_dom_sf"/>
</dbReference>